<evidence type="ECO:0000256" key="1">
    <source>
        <dbReference type="ARBA" id="ARBA00022679"/>
    </source>
</evidence>
<dbReference type="GO" id="GO:0016757">
    <property type="term" value="F:glycosyltransferase activity"/>
    <property type="evidence" value="ECO:0007669"/>
    <property type="project" value="UniProtKB-KW"/>
</dbReference>
<dbReference type="Gene3D" id="3.90.550.20">
    <property type="match status" value="1"/>
</dbReference>
<keyword evidence="3" id="KW-1185">Reference proteome</keyword>
<keyword evidence="1" id="KW-0808">Transferase</keyword>
<organism evidence="2 3">
    <name type="scientific">Stutzerimonas decontaminans</name>
    <dbReference type="NCBI Taxonomy" id="3022791"/>
    <lineage>
        <taxon>Bacteria</taxon>
        <taxon>Pseudomonadati</taxon>
        <taxon>Pseudomonadota</taxon>
        <taxon>Gammaproteobacteria</taxon>
        <taxon>Pseudomonadales</taxon>
        <taxon>Pseudomonadaceae</taxon>
        <taxon>Stutzerimonas</taxon>
    </lineage>
</organism>
<dbReference type="RefSeq" id="WP_080695036.1">
    <property type="nucleotide sequence ID" value="NZ_CP007509.1"/>
</dbReference>
<evidence type="ECO:0000313" key="2">
    <source>
        <dbReference type="EMBL" id="PNF85565.1"/>
    </source>
</evidence>
<dbReference type="InterPro" id="IPR051706">
    <property type="entry name" value="Glycosyltransferase_domain"/>
</dbReference>
<gene>
    <name evidence="2" type="ORF">CXK93_01835</name>
</gene>
<reference evidence="2 3" key="1">
    <citation type="submission" date="2018-01" db="EMBL/GenBank/DDBJ databases">
        <title>Denitrification phenotypes of diverse strains of Pseudomonas stutzeri.</title>
        <authorList>
            <person name="Milligan D.A."/>
            <person name="Bergaust L."/>
            <person name="Bakken L.R."/>
            <person name="Frostegard A."/>
        </authorList>
    </citation>
    <scope>NUCLEOTIDE SEQUENCE [LARGE SCALE GENOMIC DNA]</scope>
    <source>
        <strain evidence="2 3">ST27MN3</strain>
    </source>
</reference>
<sequence>MIARRIHYCWFGGQPMPLQAKRCLASWAYYLPDYEVVRWDEAAFDPASHPFTAAAHSAGKFAFVADYVRMHVLAKEGGIYLDVDVEVCASFDELLDNEFFIGLEDRQRFATAVIGASVGHWLPVHMLEYYGRVQFDEERLSELVNVNEVSRLMLARGFTGSGEEEFRGTERVLGVGRLADAVRAPKVGIQPLARHLYAGSWRRRDGKSLASRLARSARKVPEHLGAWLAWQMFRLRTRLRRFRHR</sequence>
<dbReference type="InterPro" id="IPR029044">
    <property type="entry name" value="Nucleotide-diphossugar_trans"/>
</dbReference>
<name>A0ABX4W2H5_9GAMM</name>
<dbReference type="EMBL" id="POUI01000001">
    <property type="protein sequence ID" value="PNF85565.1"/>
    <property type="molecule type" value="Genomic_DNA"/>
</dbReference>
<dbReference type="Proteomes" id="UP000236021">
    <property type="component" value="Unassembled WGS sequence"/>
</dbReference>
<protein>
    <submittedName>
        <fullName evidence="2">Mannosyltransferase</fullName>
    </submittedName>
</protein>
<evidence type="ECO:0000313" key="3">
    <source>
        <dbReference type="Proteomes" id="UP000236021"/>
    </source>
</evidence>
<dbReference type="Pfam" id="PF04488">
    <property type="entry name" value="Gly_transf_sug"/>
    <property type="match status" value="1"/>
</dbReference>
<proteinExistence type="predicted"/>
<dbReference type="InterPro" id="IPR007577">
    <property type="entry name" value="GlycoTrfase_DXD_sugar-bd_CS"/>
</dbReference>
<accession>A0ABX4W2H5</accession>
<dbReference type="PANTHER" id="PTHR32385:SF15">
    <property type="entry name" value="INOSITOL PHOSPHOCERAMIDE MANNOSYLTRANSFERASE 1"/>
    <property type="match status" value="1"/>
</dbReference>
<dbReference type="SUPFAM" id="SSF53448">
    <property type="entry name" value="Nucleotide-diphospho-sugar transferases"/>
    <property type="match status" value="1"/>
</dbReference>
<comment type="caution">
    <text evidence="2">The sequence shown here is derived from an EMBL/GenBank/DDBJ whole genome shotgun (WGS) entry which is preliminary data.</text>
</comment>
<keyword evidence="2" id="KW-0328">Glycosyltransferase</keyword>
<dbReference type="PANTHER" id="PTHR32385">
    <property type="entry name" value="MANNOSYL PHOSPHORYLINOSITOL CERAMIDE SYNTHASE"/>
    <property type="match status" value="1"/>
</dbReference>